<evidence type="ECO:0000256" key="7">
    <source>
        <dbReference type="RuleBase" id="RU000320"/>
    </source>
</evidence>
<evidence type="ECO:0000256" key="2">
    <source>
        <dbReference type="ARBA" id="ARBA00005346"/>
    </source>
</evidence>
<dbReference type="PANTHER" id="PTHR42703:SF1">
    <property type="entry name" value="NA(+)_H(+) ANTIPORTER SUBUNIT D1"/>
    <property type="match status" value="1"/>
</dbReference>
<dbReference type="Proteomes" id="UP000194003">
    <property type="component" value="Unassembled WGS sequence"/>
</dbReference>
<protein>
    <submittedName>
        <fullName evidence="10">Putative NADH dehydrogenase</fullName>
    </submittedName>
</protein>
<feature type="domain" description="NADH:quinone oxidoreductase/Mrp antiporter transmembrane" evidence="9">
    <location>
        <begin position="127"/>
        <end position="407"/>
    </location>
</feature>
<dbReference type="STRING" id="1434232.MAIT1_03670"/>
<feature type="transmembrane region" description="Helical" evidence="8">
    <location>
        <begin position="670"/>
        <end position="687"/>
    </location>
</feature>
<comment type="subcellular location">
    <subcellularLocation>
        <location evidence="1">Cell membrane</location>
        <topology evidence="1">Multi-pass membrane protein</topology>
    </subcellularLocation>
    <subcellularLocation>
        <location evidence="7">Membrane</location>
        <topology evidence="7">Multi-pass membrane protein</topology>
    </subcellularLocation>
</comment>
<dbReference type="GO" id="GO:0005886">
    <property type="term" value="C:plasma membrane"/>
    <property type="evidence" value="ECO:0007669"/>
    <property type="project" value="UniProtKB-SubCell"/>
</dbReference>
<feature type="transmembrane region" description="Helical" evidence="8">
    <location>
        <begin position="590"/>
        <end position="608"/>
    </location>
</feature>
<feature type="transmembrane region" description="Helical" evidence="8">
    <location>
        <begin position="320"/>
        <end position="341"/>
    </location>
</feature>
<keyword evidence="3" id="KW-1003">Cell membrane</keyword>
<feature type="transmembrane region" description="Helical" evidence="8">
    <location>
        <begin position="437"/>
        <end position="456"/>
    </location>
</feature>
<feature type="transmembrane region" description="Helical" evidence="8">
    <location>
        <begin position="266"/>
        <end position="287"/>
    </location>
</feature>
<feature type="transmembrane region" description="Helical" evidence="8">
    <location>
        <begin position="462"/>
        <end position="480"/>
    </location>
</feature>
<keyword evidence="5 8" id="KW-1133">Transmembrane helix</keyword>
<comment type="similarity">
    <text evidence="2">Belongs to the CPA3 antiporters (TC 2.A.63) subunit D family.</text>
</comment>
<evidence type="ECO:0000256" key="4">
    <source>
        <dbReference type="ARBA" id="ARBA00022692"/>
    </source>
</evidence>
<feature type="transmembrane region" description="Helical" evidence="8">
    <location>
        <begin position="560"/>
        <end position="578"/>
    </location>
</feature>
<accession>A0A1Y2K6U7</accession>
<feature type="transmembrane region" description="Helical" evidence="8">
    <location>
        <begin position="162"/>
        <end position="182"/>
    </location>
</feature>
<feature type="transmembrane region" description="Helical" evidence="8">
    <location>
        <begin position="77"/>
        <end position="98"/>
    </location>
</feature>
<feature type="transmembrane region" description="Helical" evidence="8">
    <location>
        <begin position="790"/>
        <end position="811"/>
    </location>
</feature>
<gene>
    <name evidence="10" type="ORF">MAIT1_03670</name>
</gene>
<feature type="transmembrane region" description="Helical" evidence="8">
    <location>
        <begin position="399"/>
        <end position="416"/>
    </location>
</feature>
<dbReference type="PRINTS" id="PR01437">
    <property type="entry name" value="NUOXDRDTASE4"/>
</dbReference>
<dbReference type="PANTHER" id="PTHR42703">
    <property type="entry name" value="NADH DEHYDROGENASE"/>
    <property type="match status" value="1"/>
</dbReference>
<evidence type="ECO:0000256" key="1">
    <source>
        <dbReference type="ARBA" id="ARBA00004651"/>
    </source>
</evidence>
<dbReference type="InterPro" id="IPR050586">
    <property type="entry name" value="CPA3_Na-H_Antiporter_D"/>
</dbReference>
<proteinExistence type="inferred from homology"/>
<feature type="transmembrane region" description="Helical" evidence="8">
    <location>
        <begin position="931"/>
        <end position="955"/>
    </location>
</feature>
<evidence type="ECO:0000256" key="5">
    <source>
        <dbReference type="ARBA" id="ARBA00022989"/>
    </source>
</evidence>
<name>A0A1Y2K6U7_9PROT</name>
<feature type="transmembrane region" description="Helical" evidence="8">
    <location>
        <begin position="699"/>
        <end position="717"/>
    </location>
</feature>
<keyword evidence="6 8" id="KW-0472">Membrane</keyword>
<feature type="transmembrane region" description="Helical" evidence="8">
    <location>
        <begin position="831"/>
        <end position="851"/>
    </location>
</feature>
<dbReference type="GO" id="GO:0042773">
    <property type="term" value="P:ATP synthesis coupled electron transport"/>
    <property type="evidence" value="ECO:0007669"/>
    <property type="project" value="InterPro"/>
</dbReference>
<feature type="transmembrane region" description="Helical" evidence="8">
    <location>
        <begin position="871"/>
        <end position="894"/>
    </location>
</feature>
<feature type="domain" description="NADH:quinone oxidoreductase/Mrp antiporter transmembrane" evidence="9">
    <location>
        <begin position="561"/>
        <end position="835"/>
    </location>
</feature>
<evidence type="ECO:0000256" key="3">
    <source>
        <dbReference type="ARBA" id="ARBA00022475"/>
    </source>
</evidence>
<feature type="transmembrane region" description="Helical" evidence="8">
    <location>
        <begin position="487"/>
        <end position="506"/>
    </location>
</feature>
<feature type="transmembrane region" description="Helical" evidence="8">
    <location>
        <begin position="748"/>
        <end position="769"/>
    </location>
</feature>
<dbReference type="Pfam" id="PF00361">
    <property type="entry name" value="Proton_antipo_M"/>
    <property type="match status" value="2"/>
</dbReference>
<feature type="transmembrane region" description="Helical" evidence="8">
    <location>
        <begin position="194"/>
        <end position="215"/>
    </location>
</feature>
<dbReference type="AlphaFoldDB" id="A0A1Y2K6U7"/>
<organism evidence="10 11">
    <name type="scientific">Magnetofaba australis IT-1</name>
    <dbReference type="NCBI Taxonomy" id="1434232"/>
    <lineage>
        <taxon>Bacteria</taxon>
        <taxon>Pseudomonadati</taxon>
        <taxon>Pseudomonadota</taxon>
        <taxon>Magnetococcia</taxon>
        <taxon>Magnetococcales</taxon>
        <taxon>Magnetococcaceae</taxon>
        <taxon>Magnetofaba</taxon>
    </lineage>
</organism>
<feature type="transmembrane region" description="Helical" evidence="8">
    <location>
        <begin position="512"/>
        <end position="530"/>
    </location>
</feature>
<dbReference type="InterPro" id="IPR003918">
    <property type="entry name" value="NADH_UbQ_OxRdtase"/>
</dbReference>
<feature type="transmembrane region" description="Helical" evidence="8">
    <location>
        <begin position="131"/>
        <end position="150"/>
    </location>
</feature>
<keyword evidence="11" id="KW-1185">Reference proteome</keyword>
<feature type="transmembrane region" description="Helical" evidence="8">
    <location>
        <begin position="1031"/>
        <end position="1048"/>
    </location>
</feature>
<feature type="transmembrane region" description="Helical" evidence="8">
    <location>
        <begin position="235"/>
        <end position="254"/>
    </location>
</feature>
<reference evidence="10 11" key="1">
    <citation type="journal article" date="2016" name="BMC Genomics">
        <title>Combined genomic and structural analyses of a cultured magnetotactic bacterium reveals its niche adaptation to a dynamic environment.</title>
        <authorList>
            <person name="Araujo A.C."/>
            <person name="Morillo V."/>
            <person name="Cypriano J."/>
            <person name="Teixeira L.C."/>
            <person name="Leao P."/>
            <person name="Lyra S."/>
            <person name="Almeida L.G."/>
            <person name="Bazylinski D.A."/>
            <person name="Vasconcellos A.T."/>
            <person name="Abreu F."/>
            <person name="Lins U."/>
        </authorList>
    </citation>
    <scope>NUCLEOTIDE SEQUENCE [LARGE SCALE GENOMIC DNA]</scope>
    <source>
        <strain evidence="10 11">IT-1</strain>
    </source>
</reference>
<feature type="transmembrane region" description="Helical" evidence="8">
    <location>
        <begin position="614"/>
        <end position="639"/>
    </location>
</feature>
<keyword evidence="4 7" id="KW-0812">Transmembrane</keyword>
<evidence type="ECO:0000256" key="6">
    <source>
        <dbReference type="ARBA" id="ARBA00023136"/>
    </source>
</evidence>
<dbReference type="EMBL" id="LVJN01000019">
    <property type="protein sequence ID" value="OSM04072.1"/>
    <property type="molecule type" value="Genomic_DNA"/>
</dbReference>
<feature type="transmembrane region" description="Helical" evidence="8">
    <location>
        <begin position="537"/>
        <end position="554"/>
    </location>
</feature>
<feature type="transmembrane region" description="Helical" evidence="8">
    <location>
        <begin position="104"/>
        <end position="124"/>
    </location>
</feature>
<evidence type="ECO:0000259" key="9">
    <source>
        <dbReference type="Pfam" id="PF00361"/>
    </source>
</evidence>
<dbReference type="GO" id="GO:0008137">
    <property type="term" value="F:NADH dehydrogenase (ubiquinone) activity"/>
    <property type="evidence" value="ECO:0007669"/>
    <property type="project" value="InterPro"/>
</dbReference>
<feature type="transmembrane region" description="Helical" evidence="8">
    <location>
        <begin position="34"/>
        <end position="56"/>
    </location>
</feature>
<feature type="transmembrane region" description="Helical" evidence="8">
    <location>
        <begin position="361"/>
        <end position="379"/>
    </location>
</feature>
<sequence length="1049" mass="112918">MSAILIIAVALGAAFFLGLMPARAEGAAYRVMLAALAVMGLIAGGCVWLFATSNAAPVDIRTAGFQPPFSINLRMGLSEAALSLTVILTALLSAIALSEPLQRLGRRAMAVLLILTMALCGVIATRDIFNLFVFFELVVIATAGLVLLSADSRALTAGFKYLIVSQVISIFMLVGIIFVYHAGGSLNIDDLHSVGMMGGVAKGAALAFFLLFIAVVTELKPFPANGWALDLYESAHPAFSAIFSVASGAAALFAADKMLLLGGSGWTMAATAIGLFSFVGSNLFALAQRADRRLLGYSSIAQTGLLLAVMAQRDLLGDKFLYVIGGLLVAHGVGKAGLYWLSALVKGRELRDWAALRHSPWLILAFVTFAALLIGLPPFPGFYAKWDLMHLLAADGRYWMMFLILAGALLEAVYLMRWFGAIIKGDMGADKPEADSGAAFVVGAAIALGWGLGYLWGELSGYGNPLHTFPLLFALAFVVLERFPVALKNTLAIAGLVAWFASRTIYYDPIQMIFGAVMLIGGALTLLASYHVKGQRIGFYPGAMLMYGGLALLIEAHTSFDFFVAWELLTVGSYFLILRGKESEPHALSYILFSLGGAFAILAGFAIAGQGNAALPIAALGSVPTTLAPAIFILLALGFMTKTASIGLHIWLPGAHAEAETDVSPMVSGILLKAGLFGILILLLNMGKQQLYGVELTHVMLWIGGLSALLGNLMAIFQEDAKRLLAYSSIGQMGYALFGLALMNHLGWLMALMFVIGHFVYKAMLFLSVGGVAKMTGTRQMYRMGGLVKLMPLSFIAVLIGIIAVSGLPPLTGFAGRWIFYNAILDADTRLPMLLIFLAGPIAFLYLFRLIYTIFLGQLKDEHRRVKDPGFWIIAPQMIYVAILMAVAIFPGMALRKVNAFLKTIFPDGGLTWNPSAAGDLGTTISSQFGYWNPIAIMCIVAGIFGTVFVILVLANRRAQKVGQFNIAFAAERPYRPETTHFAWNFYAPYRKALGFLVQPIATGFWNWISDALHSSAQILRRIYTGNGQTYALHYVAYVMFVYLLTVGA</sequence>
<evidence type="ECO:0000313" key="11">
    <source>
        <dbReference type="Proteomes" id="UP000194003"/>
    </source>
</evidence>
<evidence type="ECO:0000313" key="10">
    <source>
        <dbReference type="EMBL" id="OSM04072.1"/>
    </source>
</evidence>
<evidence type="ECO:0000256" key="8">
    <source>
        <dbReference type="SAM" id="Phobius"/>
    </source>
</evidence>
<feature type="transmembrane region" description="Helical" evidence="8">
    <location>
        <begin position="724"/>
        <end position="742"/>
    </location>
</feature>
<comment type="caution">
    <text evidence="10">The sequence shown here is derived from an EMBL/GenBank/DDBJ whole genome shotgun (WGS) entry which is preliminary data.</text>
</comment>
<dbReference type="InterPro" id="IPR001750">
    <property type="entry name" value="ND/Mrp_TM"/>
</dbReference>